<gene>
    <name evidence="2" type="ORF">F6B43_15980</name>
</gene>
<dbReference type="PANTHER" id="PTHR46865:SF8">
    <property type="entry name" value="POSSIBLE OXIDOREDUCTASE"/>
    <property type="match status" value="1"/>
</dbReference>
<dbReference type="AlphaFoldDB" id="A0A5J5IX90"/>
<evidence type="ECO:0000313" key="3">
    <source>
        <dbReference type="Proteomes" id="UP000325827"/>
    </source>
</evidence>
<feature type="domain" description="FAD-binding" evidence="1">
    <location>
        <begin position="4"/>
        <end position="341"/>
    </location>
</feature>
<dbReference type="EMBL" id="VYSA01000004">
    <property type="protein sequence ID" value="KAA9105865.1"/>
    <property type="molecule type" value="Genomic_DNA"/>
</dbReference>
<dbReference type="InterPro" id="IPR002938">
    <property type="entry name" value="FAD-bd"/>
</dbReference>
<dbReference type="Gene3D" id="3.30.9.10">
    <property type="entry name" value="D-Amino Acid Oxidase, subunit A, domain 2"/>
    <property type="match status" value="1"/>
</dbReference>
<dbReference type="OrthoDB" id="3356051at2"/>
<comment type="caution">
    <text evidence="2">The sequence shown here is derived from an EMBL/GenBank/DDBJ whole genome shotgun (WGS) entry which is preliminary data.</text>
</comment>
<dbReference type="InterPro" id="IPR051704">
    <property type="entry name" value="FAD_aromatic-hydroxylase"/>
</dbReference>
<dbReference type="PANTHER" id="PTHR46865">
    <property type="entry name" value="OXIDOREDUCTASE-RELATED"/>
    <property type="match status" value="1"/>
</dbReference>
<proteinExistence type="predicted"/>
<dbReference type="Pfam" id="PF01494">
    <property type="entry name" value="FAD_binding_3"/>
    <property type="match status" value="1"/>
</dbReference>
<dbReference type="InterPro" id="IPR036188">
    <property type="entry name" value="FAD/NAD-bd_sf"/>
</dbReference>
<sequence>MNTALVVGLGISGMATAIALQDAGWDPVIIERSPERRVGGYFIGLFPEGRQAAQDLGVLEHMQLRTPVASRAWELQKHGDRIRSTGFLDQPGKPDAVLRGDIESALWARVEGNIPVRFSTTPDSLSHGFDCVRVVLRNTTANLTTSEEFDLVIGADGVRSTVREMAFGAHSRYMRSMDAIICAFQLQEQLPHFAAEDAIVLAEPRRSMWIFPFDDRPPTALLTYRTTDVDAQFSAPPKEILRERYAGMSGDGAVELVLRQLDDAPDFLFDSVHQVRMPQWRNRRTMVIGDAAWCLSLYSGMGASSALVAAAALRKPLTDALAARRPNAFEDALDGWEQQLRPSVKKWRKAAHIKAEVFVPSNAALSHVRRRILRSAGRKVADSRAA</sequence>
<protein>
    <submittedName>
        <fullName evidence="2">Oxidoreductase</fullName>
    </submittedName>
</protein>
<dbReference type="Proteomes" id="UP000325827">
    <property type="component" value="Unassembled WGS sequence"/>
</dbReference>
<keyword evidence="3" id="KW-1185">Reference proteome</keyword>
<organism evidence="2 3">
    <name type="scientific">Microbacterium rhizomatis</name>
    <dbReference type="NCBI Taxonomy" id="1631477"/>
    <lineage>
        <taxon>Bacteria</taxon>
        <taxon>Bacillati</taxon>
        <taxon>Actinomycetota</taxon>
        <taxon>Actinomycetes</taxon>
        <taxon>Micrococcales</taxon>
        <taxon>Microbacteriaceae</taxon>
        <taxon>Microbacterium</taxon>
    </lineage>
</organism>
<accession>A0A5J5IX90</accession>
<dbReference type="RefSeq" id="WP_150450007.1">
    <property type="nucleotide sequence ID" value="NZ_VYSA01000004.1"/>
</dbReference>
<dbReference type="PRINTS" id="PR00420">
    <property type="entry name" value="RNGMNOXGNASE"/>
</dbReference>
<evidence type="ECO:0000313" key="2">
    <source>
        <dbReference type="EMBL" id="KAA9105865.1"/>
    </source>
</evidence>
<dbReference type="GO" id="GO:0071949">
    <property type="term" value="F:FAD binding"/>
    <property type="evidence" value="ECO:0007669"/>
    <property type="project" value="InterPro"/>
</dbReference>
<dbReference type="SUPFAM" id="SSF51905">
    <property type="entry name" value="FAD/NAD(P)-binding domain"/>
    <property type="match status" value="1"/>
</dbReference>
<name>A0A5J5IX90_9MICO</name>
<dbReference type="Gene3D" id="3.50.50.60">
    <property type="entry name" value="FAD/NAD(P)-binding domain"/>
    <property type="match status" value="1"/>
</dbReference>
<evidence type="ECO:0000259" key="1">
    <source>
        <dbReference type="Pfam" id="PF01494"/>
    </source>
</evidence>
<reference evidence="3" key="1">
    <citation type="submission" date="2019-09" db="EMBL/GenBank/DDBJ databases">
        <title>Mumia zhuanghuii sp. nov. isolated from the intestinal contents of plateau pika (Ochotona curzoniae) in the Qinghai-Tibet plateau of China.</title>
        <authorList>
            <person name="Tian Z."/>
        </authorList>
    </citation>
    <scope>NUCLEOTIDE SEQUENCE [LARGE SCALE GENOMIC DNA]</scope>
    <source>
        <strain evidence="3">JCM 30598</strain>
    </source>
</reference>